<dbReference type="CTD" id="6756041"/>
<protein>
    <submittedName>
        <fullName evidence="2">Uncharacterized protein</fullName>
    </submittedName>
</protein>
<feature type="compositionally biased region" description="Polar residues" evidence="1">
    <location>
        <begin position="258"/>
        <end position="267"/>
    </location>
</feature>
<evidence type="ECO:0000313" key="3">
    <source>
        <dbReference type="Proteomes" id="UP000009022"/>
    </source>
</evidence>
<feature type="compositionally biased region" description="Polar residues" evidence="1">
    <location>
        <begin position="210"/>
        <end position="235"/>
    </location>
</feature>
<feature type="compositionally biased region" description="Low complexity" evidence="1">
    <location>
        <begin position="268"/>
        <end position="278"/>
    </location>
</feature>
<feature type="compositionally biased region" description="Polar residues" evidence="1">
    <location>
        <begin position="435"/>
        <end position="453"/>
    </location>
</feature>
<gene>
    <name evidence="2" type="ORF">TRIADDRAFT_58711</name>
</gene>
<evidence type="ECO:0000256" key="1">
    <source>
        <dbReference type="SAM" id="MobiDB-lite"/>
    </source>
</evidence>
<feature type="compositionally biased region" description="Polar residues" evidence="1">
    <location>
        <begin position="52"/>
        <end position="90"/>
    </location>
</feature>
<feature type="compositionally biased region" description="Low complexity" evidence="1">
    <location>
        <begin position="106"/>
        <end position="135"/>
    </location>
</feature>
<feature type="compositionally biased region" description="Polar residues" evidence="1">
    <location>
        <begin position="339"/>
        <end position="350"/>
    </location>
</feature>
<feature type="compositionally biased region" description="Polar residues" evidence="1">
    <location>
        <begin position="149"/>
        <end position="169"/>
    </location>
</feature>
<sequence>MKAGYQSTSNIADESYGGNQYPNQQQKQPQQANQRPYSYGSDDYNANRKQAPYSSQQGYESNYNQRNVSPNAAMSQNRSSQSNYDNAHSNMQERDYSNQRRPYSGNYQDSYTNQQQSSNQYNQSNQRPNRSSRPSILDESKGKPPNFTGGEQNWQQPQPSTNSYPQPNRNTERNNYSNGNGYDSNSYQNQNYSNQGYGGSQNKAYYDYKNPSSTADQSQQGYTAQYSYDSNANQGYSSYDQYDNNNQQYNQDYNDSNGGNQWDSYGNQQQQQQPQQKQTDNYVNSVLGHNLKNLQVYPLPADDPGETVGRSQVDSNYQQPSTTAGIRRSPRAGVDNKKSWNGGNSRSNLALNIEESETSDISNESPQHQPSYGGGRNKQPPTQGEGRPSQDRTIRVSKGATVSVGGNRGRDMNSGPSRTSDERPANSGMPPNRRSAANYQATTSTNQQDNPSNMEDYDNSVRPKPSARVSMKLRRPQQFYNQDNESGSNYDRDNQDYGRNDRERRNNAASQSRGGRISVAASSRRNNAPDDRYNEEMDNDNYNQSSNQADYNRRPSPNRGARVTTGPSNNVPRRPRNGGDNSDAPIPRPRTQSAKGKGSIRMR</sequence>
<feature type="compositionally biased region" description="Low complexity" evidence="1">
    <location>
        <begin position="174"/>
        <end position="195"/>
    </location>
</feature>
<feature type="compositionally biased region" description="Polar residues" evidence="1">
    <location>
        <begin position="1"/>
        <end position="12"/>
    </location>
</feature>
<feature type="compositionally biased region" description="Low complexity" evidence="1">
    <location>
        <begin position="236"/>
        <end position="257"/>
    </location>
</feature>
<feature type="compositionally biased region" description="Polar residues" evidence="1">
    <location>
        <begin position="309"/>
        <end position="324"/>
    </location>
</feature>
<feature type="compositionally biased region" description="Polar residues" evidence="1">
    <location>
        <begin position="359"/>
        <end position="370"/>
    </location>
</feature>
<feature type="compositionally biased region" description="Polar residues" evidence="1">
    <location>
        <begin position="478"/>
        <end position="489"/>
    </location>
</feature>
<organism evidence="2 3">
    <name type="scientific">Trichoplax adhaerens</name>
    <name type="common">Trichoplax reptans</name>
    <dbReference type="NCBI Taxonomy" id="10228"/>
    <lineage>
        <taxon>Eukaryota</taxon>
        <taxon>Metazoa</taxon>
        <taxon>Placozoa</taxon>
        <taxon>Uniplacotomia</taxon>
        <taxon>Trichoplacea</taxon>
        <taxon>Trichoplacidae</taxon>
        <taxon>Trichoplax</taxon>
    </lineage>
</organism>
<dbReference type="PhylomeDB" id="B3S3G3"/>
<feature type="compositionally biased region" description="Polar residues" evidence="1">
    <location>
        <begin position="540"/>
        <end position="550"/>
    </location>
</feature>
<feature type="region of interest" description="Disordered" evidence="1">
    <location>
        <begin position="296"/>
        <end position="603"/>
    </location>
</feature>
<proteinExistence type="predicted"/>
<dbReference type="Proteomes" id="UP000009022">
    <property type="component" value="Unassembled WGS sequence"/>
</dbReference>
<accession>B3S3G3</accession>
<reference evidence="2 3" key="1">
    <citation type="journal article" date="2008" name="Nature">
        <title>The Trichoplax genome and the nature of placozoans.</title>
        <authorList>
            <person name="Srivastava M."/>
            <person name="Begovic E."/>
            <person name="Chapman J."/>
            <person name="Putnam N.H."/>
            <person name="Hellsten U."/>
            <person name="Kawashima T."/>
            <person name="Kuo A."/>
            <person name="Mitros T."/>
            <person name="Salamov A."/>
            <person name="Carpenter M.L."/>
            <person name="Signorovitch A.Y."/>
            <person name="Moreno M.A."/>
            <person name="Kamm K."/>
            <person name="Grimwood J."/>
            <person name="Schmutz J."/>
            <person name="Shapiro H."/>
            <person name="Grigoriev I.V."/>
            <person name="Buss L.W."/>
            <person name="Schierwater B."/>
            <person name="Dellaporta S.L."/>
            <person name="Rokhsar D.S."/>
        </authorList>
    </citation>
    <scope>NUCLEOTIDE SEQUENCE [LARGE SCALE GENOMIC DNA]</scope>
    <source>
        <strain evidence="2 3">Grell-BS-1999</strain>
    </source>
</reference>
<feature type="region of interest" description="Disordered" evidence="1">
    <location>
        <begin position="1"/>
        <end position="279"/>
    </location>
</feature>
<name>B3S3G3_TRIAD</name>
<evidence type="ECO:0000313" key="2">
    <source>
        <dbReference type="EMBL" id="EDV22963.1"/>
    </source>
</evidence>
<dbReference type="AlphaFoldDB" id="B3S3G3"/>
<dbReference type="KEGG" id="tad:TRIADDRAFT_58711"/>
<dbReference type="RefSeq" id="XP_002114829.1">
    <property type="nucleotide sequence ID" value="XM_002114793.1"/>
</dbReference>
<feature type="compositionally biased region" description="Basic and acidic residues" evidence="1">
    <location>
        <begin position="490"/>
        <end position="506"/>
    </location>
</feature>
<feature type="compositionally biased region" description="Low complexity" evidence="1">
    <location>
        <begin position="19"/>
        <end position="36"/>
    </location>
</feature>
<keyword evidence="3" id="KW-1185">Reference proteome</keyword>
<dbReference type="HOGENOM" id="CLU_452949_0_0_1"/>
<dbReference type="EMBL" id="DS985248">
    <property type="protein sequence ID" value="EDV22963.1"/>
    <property type="molecule type" value="Genomic_DNA"/>
</dbReference>
<dbReference type="GeneID" id="6756041"/>
<dbReference type="InParanoid" id="B3S3G3"/>